<reference evidence="3" key="1">
    <citation type="journal article" date="2012" name="Proc. Natl. Acad. Sci. U.S.A.">
        <title>Genome sequence of the button mushroom Agaricus bisporus reveals mechanisms governing adaptation to a humic-rich ecological niche.</title>
        <authorList>
            <person name="Morin E."/>
            <person name="Kohler A."/>
            <person name="Baker A.R."/>
            <person name="Foulongne-Oriol M."/>
            <person name="Lombard V."/>
            <person name="Nagy L.G."/>
            <person name="Ohm R.A."/>
            <person name="Patyshakuliyeva A."/>
            <person name="Brun A."/>
            <person name="Aerts A.L."/>
            <person name="Bailey A.M."/>
            <person name="Billette C."/>
            <person name="Coutinho P.M."/>
            <person name="Deakin G."/>
            <person name="Doddapaneni H."/>
            <person name="Floudas D."/>
            <person name="Grimwood J."/>
            <person name="Hilden K."/>
            <person name="Kuees U."/>
            <person name="LaButti K.M."/>
            <person name="Lapidus A."/>
            <person name="Lindquist E.A."/>
            <person name="Lucas S.M."/>
            <person name="Murat C."/>
            <person name="Riley R.W."/>
            <person name="Salamov A.A."/>
            <person name="Schmutz J."/>
            <person name="Subramanian V."/>
            <person name="Woesten H.A.B."/>
            <person name="Xu J."/>
            <person name="Eastwood D.C."/>
            <person name="Foster G.D."/>
            <person name="Sonnenberg A.S."/>
            <person name="Cullen D."/>
            <person name="de Vries R.P."/>
            <person name="Lundell T."/>
            <person name="Hibbett D.S."/>
            <person name="Henrissat B."/>
            <person name="Burton K.S."/>
            <person name="Kerrigan R.W."/>
            <person name="Challen M.P."/>
            <person name="Grigoriev I.V."/>
            <person name="Martin F."/>
        </authorList>
    </citation>
    <scope>NUCLEOTIDE SEQUENCE [LARGE SCALE GENOMIC DNA]</scope>
    <source>
        <strain evidence="3">JB137-S8 / ATCC MYA-4627 / FGSC 10392</strain>
    </source>
</reference>
<dbReference type="EMBL" id="JH971386">
    <property type="protein sequence ID" value="EKM82369.1"/>
    <property type="molecule type" value="Genomic_DNA"/>
</dbReference>
<sequence length="61" mass="7013">LFISPSFYSEFYTHYATQCSHHHHYHHHLRADTATVSPTTLLSERSKELPSAPCYPTPESP</sequence>
<name>K5W6B3_AGABU</name>
<keyword evidence="3" id="KW-1185">Reference proteome</keyword>
<proteinExistence type="predicted"/>
<dbReference type="RefSeq" id="XP_007326405.1">
    <property type="nucleotide sequence ID" value="XM_007326343.1"/>
</dbReference>
<dbReference type="GeneID" id="18823139"/>
<dbReference type="HOGENOM" id="CLU_2928819_0_0_1"/>
<gene>
    <name evidence="2" type="ORF">AGABI1DRAFT_111013</name>
</gene>
<protein>
    <submittedName>
        <fullName evidence="2">Uncharacterized protein</fullName>
    </submittedName>
</protein>
<dbReference type="KEGG" id="abp:AGABI1DRAFT111013"/>
<organism evidence="2 3">
    <name type="scientific">Agaricus bisporus var. burnettii (strain JB137-S8 / ATCC MYA-4627 / FGSC 10392)</name>
    <name type="common">White button mushroom</name>
    <dbReference type="NCBI Taxonomy" id="597362"/>
    <lineage>
        <taxon>Eukaryota</taxon>
        <taxon>Fungi</taxon>
        <taxon>Dikarya</taxon>
        <taxon>Basidiomycota</taxon>
        <taxon>Agaricomycotina</taxon>
        <taxon>Agaricomycetes</taxon>
        <taxon>Agaricomycetidae</taxon>
        <taxon>Agaricales</taxon>
        <taxon>Agaricineae</taxon>
        <taxon>Agaricaceae</taxon>
        <taxon>Agaricus</taxon>
    </lineage>
</organism>
<evidence type="ECO:0000256" key="1">
    <source>
        <dbReference type="SAM" id="MobiDB-lite"/>
    </source>
</evidence>
<feature type="region of interest" description="Disordered" evidence="1">
    <location>
        <begin position="36"/>
        <end position="61"/>
    </location>
</feature>
<dbReference type="InParanoid" id="K5W6B3"/>
<evidence type="ECO:0000313" key="3">
    <source>
        <dbReference type="Proteomes" id="UP000008493"/>
    </source>
</evidence>
<accession>K5W6B3</accession>
<evidence type="ECO:0000313" key="2">
    <source>
        <dbReference type="EMBL" id="EKM82369.1"/>
    </source>
</evidence>
<dbReference type="Proteomes" id="UP000008493">
    <property type="component" value="Unassembled WGS sequence"/>
</dbReference>
<feature type="non-terminal residue" evidence="2">
    <location>
        <position position="1"/>
    </location>
</feature>
<dbReference type="AlphaFoldDB" id="K5W6B3"/>